<evidence type="ECO:0000313" key="1">
    <source>
        <dbReference type="EMBL" id="GGA56550.1"/>
    </source>
</evidence>
<dbReference type="EMBL" id="BMEX01000021">
    <property type="protein sequence ID" value="GGA56550.1"/>
    <property type="molecule type" value="Genomic_DNA"/>
</dbReference>
<keyword evidence="2" id="KW-1185">Reference proteome</keyword>
<proteinExistence type="predicted"/>
<accession>A0ABQ1H3L3</accession>
<gene>
    <name evidence="1" type="ORF">GCM10007416_32190</name>
</gene>
<protein>
    <submittedName>
        <fullName evidence="1">Uncharacterized protein</fullName>
    </submittedName>
</protein>
<sequence length="53" mass="6421">MKVESETVFHLILTRKDMEDLLVETKDIFKDSDVEEYPVLHSLRHLLLREFFD</sequence>
<evidence type="ECO:0000313" key="2">
    <source>
        <dbReference type="Proteomes" id="UP000617979"/>
    </source>
</evidence>
<dbReference type="Proteomes" id="UP000617979">
    <property type="component" value="Unassembled WGS sequence"/>
</dbReference>
<organism evidence="1 2">
    <name type="scientific">Kroppenstedtia guangzhouensis</name>
    <dbReference type="NCBI Taxonomy" id="1274356"/>
    <lineage>
        <taxon>Bacteria</taxon>
        <taxon>Bacillati</taxon>
        <taxon>Bacillota</taxon>
        <taxon>Bacilli</taxon>
        <taxon>Bacillales</taxon>
        <taxon>Thermoactinomycetaceae</taxon>
        <taxon>Kroppenstedtia</taxon>
    </lineage>
</organism>
<reference evidence="2" key="1">
    <citation type="journal article" date="2019" name="Int. J. Syst. Evol. Microbiol.">
        <title>The Global Catalogue of Microorganisms (GCM) 10K type strain sequencing project: providing services to taxonomists for standard genome sequencing and annotation.</title>
        <authorList>
            <consortium name="The Broad Institute Genomics Platform"/>
            <consortium name="The Broad Institute Genome Sequencing Center for Infectious Disease"/>
            <person name="Wu L."/>
            <person name="Ma J."/>
        </authorList>
    </citation>
    <scope>NUCLEOTIDE SEQUENCE [LARGE SCALE GENOMIC DNA]</scope>
    <source>
        <strain evidence="2">CGMCC 1.12404</strain>
    </source>
</reference>
<name>A0ABQ1H3L3_9BACL</name>
<comment type="caution">
    <text evidence="1">The sequence shown here is derived from an EMBL/GenBank/DDBJ whole genome shotgun (WGS) entry which is preliminary data.</text>
</comment>